<dbReference type="InterPro" id="IPR026891">
    <property type="entry name" value="Fn3-like"/>
</dbReference>
<evidence type="ECO:0000256" key="2">
    <source>
        <dbReference type="ARBA" id="ARBA00004987"/>
    </source>
</evidence>
<dbReference type="SUPFAM" id="SSF51445">
    <property type="entry name" value="(Trans)glycosidases"/>
    <property type="match status" value="1"/>
</dbReference>
<dbReference type="Gene3D" id="3.40.50.1700">
    <property type="entry name" value="Glycoside hydrolase family 3 C-terminal domain"/>
    <property type="match status" value="1"/>
</dbReference>
<dbReference type="EMBL" id="ML742322">
    <property type="protein sequence ID" value="KAE8145673.1"/>
    <property type="molecule type" value="Genomic_DNA"/>
</dbReference>
<dbReference type="InterPro" id="IPR011658">
    <property type="entry name" value="PA14_dom"/>
</dbReference>
<keyword evidence="6" id="KW-0136">Cellulose degradation</keyword>
<evidence type="ECO:0000256" key="9">
    <source>
        <dbReference type="ARBA" id="ARBA00023295"/>
    </source>
</evidence>
<evidence type="ECO:0000256" key="10">
    <source>
        <dbReference type="ARBA" id="ARBA00023326"/>
    </source>
</evidence>
<dbReference type="InterPro" id="IPR050288">
    <property type="entry name" value="Cellulose_deg_GH3"/>
</dbReference>
<dbReference type="InterPro" id="IPR001764">
    <property type="entry name" value="Glyco_hydro_3_N"/>
</dbReference>
<evidence type="ECO:0000256" key="11">
    <source>
        <dbReference type="ARBA" id="ARBA00024983"/>
    </source>
</evidence>
<dbReference type="SUPFAM" id="SSF52279">
    <property type="entry name" value="Beta-D-glucan exohydrolase, C-terminal domain"/>
    <property type="match status" value="1"/>
</dbReference>
<reference evidence="14 15" key="1">
    <citation type="submission" date="2019-04" db="EMBL/GenBank/DDBJ databases">
        <title>Friends and foes A comparative genomics study of 23 Aspergillus species from section Flavi.</title>
        <authorList>
            <consortium name="DOE Joint Genome Institute"/>
            <person name="Kjaerbolling I."/>
            <person name="Vesth T."/>
            <person name="Frisvad J.C."/>
            <person name="Nybo J.L."/>
            <person name="Theobald S."/>
            <person name="Kildgaard S."/>
            <person name="Isbrandt T."/>
            <person name="Kuo A."/>
            <person name="Sato A."/>
            <person name="Lyhne E.K."/>
            <person name="Kogle M.E."/>
            <person name="Wiebenga A."/>
            <person name="Kun R.S."/>
            <person name="Lubbers R.J."/>
            <person name="Makela M.R."/>
            <person name="Barry K."/>
            <person name="Chovatia M."/>
            <person name="Clum A."/>
            <person name="Daum C."/>
            <person name="Haridas S."/>
            <person name="He G."/>
            <person name="LaButti K."/>
            <person name="Lipzen A."/>
            <person name="Mondo S."/>
            <person name="Riley R."/>
            <person name="Salamov A."/>
            <person name="Simmons B.A."/>
            <person name="Magnuson J.K."/>
            <person name="Henrissat B."/>
            <person name="Mortensen U.H."/>
            <person name="Larsen T.O."/>
            <person name="Devries R.P."/>
            <person name="Grigoriev I.V."/>
            <person name="Machida M."/>
            <person name="Baker S.E."/>
            <person name="Andersen M.R."/>
        </authorList>
    </citation>
    <scope>NUCLEOTIDE SEQUENCE [LARGE SCALE GENOMIC DNA]</scope>
    <source>
        <strain evidence="14 15">IBT 18842</strain>
    </source>
</reference>
<keyword evidence="5 14" id="KW-0378">Hydrolase</keyword>
<keyword evidence="9" id="KW-0326">Glycosidase</keyword>
<sequence>MSYDHQVVEELLRVMTVEEKVSLLAGKNMWQTASIDRLGIPSLRLTDGPAGARGTRWTHGSLTTFIPCGMSLAATFDPSLVERIGTVLGQETRRKHCHVLLAPTMNLSRSPLGGRNFEGYGEDPYLIGAMSKAIIRGIQDQGVGACMKHFILNDTETRRFNVNQIIDGRTLREVYMKPFVMALDATPWTAMVSYPKINGYHADLSRSILQPLLREELQFDRLVMSDWGGTNSTIESLVATTDLEMPGPPTRRGTKLLTAIASGQVNITEHVDPSVRRVLHLLGRAGFLPVSSHQGPRERPPQSEDAADDPNFHRITREAAQNGLVLLKNEGQLPLRPTTLGRVAIIGPNAQRPTAGGSGSAAVNPFYVTTPKDCLTEAIQAVNPATEVKHEPGIPCNLRPGLLGGTLTTPDGSQPGLTVSFYAGHAFEGPILATSHWPDSMIYLFSDGDIPESLKEEPYCYRASGVVTPSASGWYTWSIANTGRAKLFLNGELIIDNSDWEELTAGFLGCSSADKTFRMKLDANKTYQLTVENLVTLPPITEFDNTCFPNISGIRVGLELEKNVEAMIAQAADCARSSETTILVIGHNKDSEGEGGDRQSMHLPGRTDELVHAVCAASPNTIVVVQSASAVSMPWVHEAGAIVMAWYQGQENGNALADALLGVCNFSGKTPITFPHHLEDHSSSAWFPGQAAKDYCEFGEGVLVGYRYFDAHRLQPLWPFGFGLSYTHFALSDIRLSGQMTTTGATPVHIHLSVSNCGSRDGSEVIQVYVSPSARIQQKRLTSYPKALAGFAKVFVPTGETREVTITVGSQELRWYDQEAGRWQLDAGSYRFFVGTSSADIHCEIGFLLQ</sequence>
<evidence type="ECO:0000256" key="12">
    <source>
        <dbReference type="SAM" id="MobiDB-lite"/>
    </source>
</evidence>
<evidence type="ECO:0000256" key="1">
    <source>
        <dbReference type="ARBA" id="ARBA00000448"/>
    </source>
</evidence>
<dbReference type="InterPro" id="IPR002772">
    <property type="entry name" value="Glyco_hydro_3_C"/>
</dbReference>
<evidence type="ECO:0000313" key="15">
    <source>
        <dbReference type="Proteomes" id="UP000325780"/>
    </source>
</evidence>
<dbReference type="PRINTS" id="PR00133">
    <property type="entry name" value="GLHYDRLASE3"/>
</dbReference>
<keyword evidence="7" id="KW-0325">Glycoprotein</keyword>
<keyword evidence="8" id="KW-0119">Carbohydrate metabolism</keyword>
<evidence type="ECO:0000256" key="4">
    <source>
        <dbReference type="ARBA" id="ARBA00012744"/>
    </source>
</evidence>
<dbReference type="SMART" id="SM01217">
    <property type="entry name" value="Fn3_like"/>
    <property type="match status" value="1"/>
</dbReference>
<proteinExistence type="inferred from homology"/>
<dbReference type="Pfam" id="PF14310">
    <property type="entry name" value="Fn3-like"/>
    <property type="match status" value="1"/>
</dbReference>
<protein>
    <recommendedName>
        <fullName evidence="4">beta-glucosidase</fullName>
        <ecNumber evidence="4">3.2.1.21</ecNumber>
    </recommendedName>
</protein>
<dbReference type="Gene3D" id="2.60.40.10">
    <property type="entry name" value="Immunoglobulins"/>
    <property type="match status" value="1"/>
</dbReference>
<evidence type="ECO:0000259" key="13">
    <source>
        <dbReference type="PROSITE" id="PS51820"/>
    </source>
</evidence>
<evidence type="ECO:0000313" key="14">
    <source>
        <dbReference type="EMBL" id="KAE8145673.1"/>
    </source>
</evidence>
<evidence type="ECO:0000256" key="3">
    <source>
        <dbReference type="ARBA" id="ARBA00005336"/>
    </source>
</evidence>
<dbReference type="Pfam" id="PF01915">
    <property type="entry name" value="Glyco_hydro_3_C"/>
    <property type="match status" value="1"/>
</dbReference>
<dbReference type="GO" id="GO:0008422">
    <property type="term" value="F:beta-glucosidase activity"/>
    <property type="evidence" value="ECO:0007669"/>
    <property type="project" value="UniProtKB-EC"/>
</dbReference>
<dbReference type="InterPro" id="IPR036962">
    <property type="entry name" value="Glyco_hydro_3_N_sf"/>
</dbReference>
<evidence type="ECO:0000256" key="6">
    <source>
        <dbReference type="ARBA" id="ARBA00023001"/>
    </source>
</evidence>
<dbReference type="AlphaFoldDB" id="A0A5N6TH63"/>
<dbReference type="PANTHER" id="PTHR42715:SF10">
    <property type="entry name" value="BETA-GLUCOSIDASE"/>
    <property type="match status" value="1"/>
</dbReference>
<keyword evidence="15" id="KW-1185">Reference proteome</keyword>
<comment type="function">
    <text evidence="11">Beta-glucosidases are one of a number of cellulolytic enzymes involved in the degradation of cellulosic biomass. Catalyzes the last step releasing glucose from the inhibitory cellobiose.</text>
</comment>
<dbReference type="EC" id="3.2.1.21" evidence="4"/>
<dbReference type="PROSITE" id="PS51820">
    <property type="entry name" value="PA14"/>
    <property type="match status" value="1"/>
</dbReference>
<dbReference type="GO" id="GO:0030245">
    <property type="term" value="P:cellulose catabolic process"/>
    <property type="evidence" value="ECO:0007669"/>
    <property type="project" value="UniProtKB-UniPathway"/>
</dbReference>
<name>A0A5N6TH63_ASPAV</name>
<dbReference type="Proteomes" id="UP000325780">
    <property type="component" value="Unassembled WGS sequence"/>
</dbReference>
<dbReference type="PANTHER" id="PTHR42715">
    <property type="entry name" value="BETA-GLUCOSIDASE"/>
    <property type="match status" value="1"/>
</dbReference>
<dbReference type="InterPro" id="IPR013783">
    <property type="entry name" value="Ig-like_fold"/>
</dbReference>
<comment type="pathway">
    <text evidence="2">Glycan metabolism; cellulose degradation.</text>
</comment>
<comment type="similarity">
    <text evidence="3">Belongs to the glycosyl hydrolase 3 family.</text>
</comment>
<dbReference type="InterPro" id="IPR017853">
    <property type="entry name" value="GH"/>
</dbReference>
<dbReference type="InterPro" id="IPR036881">
    <property type="entry name" value="Glyco_hydro_3_C_sf"/>
</dbReference>
<keyword evidence="10" id="KW-0624">Polysaccharide degradation</keyword>
<feature type="region of interest" description="Disordered" evidence="12">
    <location>
        <begin position="289"/>
        <end position="309"/>
    </location>
</feature>
<feature type="domain" description="PA14" evidence="13">
    <location>
        <begin position="412"/>
        <end position="572"/>
    </location>
</feature>
<dbReference type="SMART" id="SM00758">
    <property type="entry name" value="PA14"/>
    <property type="match status" value="1"/>
</dbReference>
<dbReference type="UniPathway" id="UPA00696"/>
<dbReference type="OrthoDB" id="47059at2759"/>
<dbReference type="Gene3D" id="3.20.20.300">
    <property type="entry name" value="Glycoside hydrolase, family 3, N-terminal domain"/>
    <property type="match status" value="1"/>
</dbReference>
<accession>A0A5N6TH63</accession>
<comment type="catalytic activity">
    <reaction evidence="1">
        <text>Hydrolysis of terminal, non-reducing beta-D-glucosyl residues with release of beta-D-glucose.</text>
        <dbReference type="EC" id="3.2.1.21"/>
    </reaction>
</comment>
<evidence type="ECO:0000256" key="5">
    <source>
        <dbReference type="ARBA" id="ARBA00022801"/>
    </source>
</evidence>
<evidence type="ECO:0000256" key="7">
    <source>
        <dbReference type="ARBA" id="ARBA00023180"/>
    </source>
</evidence>
<dbReference type="Gene3D" id="2.60.120.260">
    <property type="entry name" value="Galactose-binding domain-like"/>
    <property type="match status" value="1"/>
</dbReference>
<dbReference type="InterPro" id="IPR037524">
    <property type="entry name" value="PA14/GLEYA"/>
</dbReference>
<organism evidence="14 15">
    <name type="scientific">Aspergillus avenaceus</name>
    <dbReference type="NCBI Taxonomy" id="36643"/>
    <lineage>
        <taxon>Eukaryota</taxon>
        <taxon>Fungi</taxon>
        <taxon>Dikarya</taxon>
        <taxon>Ascomycota</taxon>
        <taxon>Pezizomycotina</taxon>
        <taxon>Eurotiomycetes</taxon>
        <taxon>Eurotiomycetidae</taxon>
        <taxon>Eurotiales</taxon>
        <taxon>Aspergillaceae</taxon>
        <taxon>Aspergillus</taxon>
        <taxon>Aspergillus subgen. Circumdati</taxon>
    </lineage>
</organism>
<dbReference type="Pfam" id="PF00933">
    <property type="entry name" value="Glyco_hydro_3"/>
    <property type="match status" value="1"/>
</dbReference>
<evidence type="ECO:0000256" key="8">
    <source>
        <dbReference type="ARBA" id="ARBA00023277"/>
    </source>
</evidence>
<dbReference type="Pfam" id="PF07691">
    <property type="entry name" value="PA14"/>
    <property type="match status" value="1"/>
</dbReference>
<gene>
    <name evidence="14" type="ORF">BDV25DRAFT_144430</name>
</gene>